<name>A0AAV5KMV4_9ROSI</name>
<organism evidence="1 2">
    <name type="scientific">Rubroshorea leprosula</name>
    <dbReference type="NCBI Taxonomy" id="152421"/>
    <lineage>
        <taxon>Eukaryota</taxon>
        <taxon>Viridiplantae</taxon>
        <taxon>Streptophyta</taxon>
        <taxon>Embryophyta</taxon>
        <taxon>Tracheophyta</taxon>
        <taxon>Spermatophyta</taxon>
        <taxon>Magnoliopsida</taxon>
        <taxon>eudicotyledons</taxon>
        <taxon>Gunneridae</taxon>
        <taxon>Pentapetalae</taxon>
        <taxon>rosids</taxon>
        <taxon>malvids</taxon>
        <taxon>Malvales</taxon>
        <taxon>Dipterocarpaceae</taxon>
        <taxon>Rubroshorea</taxon>
    </lineage>
</organism>
<dbReference type="AlphaFoldDB" id="A0AAV5KMV4"/>
<evidence type="ECO:0000313" key="1">
    <source>
        <dbReference type="EMBL" id="GKV25882.1"/>
    </source>
</evidence>
<gene>
    <name evidence="1" type="ORF">SLEP1_g35263</name>
</gene>
<protein>
    <submittedName>
        <fullName evidence="1">Uncharacterized protein</fullName>
    </submittedName>
</protein>
<keyword evidence="2" id="KW-1185">Reference proteome</keyword>
<reference evidence="1 2" key="1">
    <citation type="journal article" date="2021" name="Commun. Biol.">
        <title>The genome of Shorea leprosula (Dipterocarpaceae) highlights the ecological relevance of drought in aseasonal tropical rainforests.</title>
        <authorList>
            <person name="Ng K.K.S."/>
            <person name="Kobayashi M.J."/>
            <person name="Fawcett J.A."/>
            <person name="Hatakeyama M."/>
            <person name="Paape T."/>
            <person name="Ng C.H."/>
            <person name="Ang C.C."/>
            <person name="Tnah L.H."/>
            <person name="Lee C.T."/>
            <person name="Nishiyama T."/>
            <person name="Sese J."/>
            <person name="O'Brien M.J."/>
            <person name="Copetti D."/>
            <person name="Mohd Noor M.I."/>
            <person name="Ong R.C."/>
            <person name="Putra M."/>
            <person name="Sireger I.Z."/>
            <person name="Indrioko S."/>
            <person name="Kosugi Y."/>
            <person name="Izuno A."/>
            <person name="Isagi Y."/>
            <person name="Lee S.L."/>
            <person name="Shimizu K.K."/>
        </authorList>
    </citation>
    <scope>NUCLEOTIDE SEQUENCE [LARGE SCALE GENOMIC DNA]</scope>
    <source>
        <strain evidence="1">214</strain>
    </source>
</reference>
<comment type="caution">
    <text evidence="1">The sequence shown here is derived from an EMBL/GenBank/DDBJ whole genome shotgun (WGS) entry which is preliminary data.</text>
</comment>
<proteinExistence type="predicted"/>
<accession>A0AAV5KMV4</accession>
<dbReference type="EMBL" id="BPVZ01000070">
    <property type="protein sequence ID" value="GKV25882.1"/>
    <property type="molecule type" value="Genomic_DNA"/>
</dbReference>
<sequence>MTRPLCIKCTLTAGHKARAGFASFLRTRQTTVFKIFTYRAGCSF</sequence>
<dbReference type="Proteomes" id="UP001054252">
    <property type="component" value="Unassembled WGS sequence"/>
</dbReference>
<evidence type="ECO:0000313" key="2">
    <source>
        <dbReference type="Proteomes" id="UP001054252"/>
    </source>
</evidence>